<accession>A0A2X0LXP8</accession>
<dbReference type="Proteomes" id="UP000249464">
    <property type="component" value="Unassembled WGS sequence"/>
</dbReference>
<feature type="transmembrane region" description="Helical" evidence="2">
    <location>
        <begin position="94"/>
        <end position="113"/>
    </location>
</feature>
<dbReference type="STRING" id="796604.A0A2X0LXP8"/>
<proteinExistence type="predicted"/>
<keyword evidence="2" id="KW-1133">Transmembrane helix</keyword>
<evidence type="ECO:0000256" key="1">
    <source>
        <dbReference type="SAM" id="MobiDB-lite"/>
    </source>
</evidence>
<organism evidence="3 4">
    <name type="scientific">Microbotryum silenes-dioicae</name>
    <dbReference type="NCBI Taxonomy" id="796604"/>
    <lineage>
        <taxon>Eukaryota</taxon>
        <taxon>Fungi</taxon>
        <taxon>Dikarya</taxon>
        <taxon>Basidiomycota</taxon>
        <taxon>Pucciniomycotina</taxon>
        <taxon>Microbotryomycetes</taxon>
        <taxon>Microbotryales</taxon>
        <taxon>Microbotryaceae</taxon>
        <taxon>Microbotryum</taxon>
    </lineage>
</organism>
<reference evidence="3 4" key="1">
    <citation type="submission" date="2016-11" db="EMBL/GenBank/DDBJ databases">
        <authorList>
            <person name="Jaros S."/>
            <person name="Januszkiewicz K."/>
            <person name="Wedrychowicz H."/>
        </authorList>
    </citation>
    <scope>NUCLEOTIDE SEQUENCE [LARGE SCALE GENOMIC DNA]</scope>
</reference>
<keyword evidence="4" id="KW-1185">Reference proteome</keyword>
<protein>
    <submittedName>
        <fullName evidence="3">BQ5605_C014g07493 protein</fullName>
    </submittedName>
</protein>
<dbReference type="EMBL" id="FQNC01000016">
    <property type="protein sequence ID" value="SGY18852.1"/>
    <property type="molecule type" value="Genomic_DNA"/>
</dbReference>
<evidence type="ECO:0000313" key="4">
    <source>
        <dbReference type="Proteomes" id="UP000249464"/>
    </source>
</evidence>
<keyword evidence="2" id="KW-0472">Membrane</keyword>
<evidence type="ECO:0000256" key="2">
    <source>
        <dbReference type="SAM" id="Phobius"/>
    </source>
</evidence>
<gene>
    <name evidence="3" type="primary">BQ5605_C014g07493</name>
    <name evidence="3" type="ORF">BQ5605_C014G07493</name>
</gene>
<sequence length="274" mass="30891">MSSYKEESYDTYDDFLRPTPATLQSHRLPLHQSNHLQTVSLIHNEQLLEQHHIQRKLEHEHDQLREQQRQQQRRTADEKKDKWRSYIGDRKQRWVFGIFAVLVCLGLLLFFFIPRIPGVDWANENDLESFTANAGFQADYSTSPASFAFSANISIQVDSSSSWIPNKMTSLQATVLDLSSSEIIGTGGFPYNAISLPARGKRNVMIPISFLGTYTSTNSTTYGDVIRACTANSTSTLLPISLSLTFKIQGVIGTKIAKLQSTRTTCPVELELKT</sequence>
<evidence type="ECO:0000313" key="3">
    <source>
        <dbReference type="EMBL" id="SGY18852.1"/>
    </source>
</evidence>
<keyword evidence="2" id="KW-0812">Transmembrane</keyword>
<name>A0A2X0LXP8_9BASI</name>
<feature type="region of interest" description="Disordered" evidence="1">
    <location>
        <begin position="60"/>
        <end position="82"/>
    </location>
</feature>
<dbReference type="AlphaFoldDB" id="A0A2X0LXP8"/>